<dbReference type="SUPFAM" id="SSF53686">
    <property type="entry name" value="Tryptophan synthase beta subunit-like PLP-dependent enzymes"/>
    <property type="match status" value="1"/>
</dbReference>
<evidence type="ECO:0000256" key="3">
    <source>
        <dbReference type="ARBA" id="ARBA00022898"/>
    </source>
</evidence>
<keyword evidence="8" id="KW-1185">Reference proteome</keyword>
<dbReference type="RefSeq" id="WP_096334010.1">
    <property type="nucleotide sequence ID" value="NZ_FOMX01000002.1"/>
</dbReference>
<evidence type="ECO:0000313" key="8">
    <source>
        <dbReference type="Proteomes" id="UP000199400"/>
    </source>
</evidence>
<dbReference type="PANTHER" id="PTHR43780:SF2">
    <property type="entry name" value="1-AMINOCYCLOPROPANE-1-CARBOXYLATE DEAMINASE-RELATED"/>
    <property type="match status" value="1"/>
</dbReference>
<keyword evidence="3 5" id="KW-0663">Pyridoxal phosphate</keyword>
<dbReference type="PIRSF" id="PIRSF006278">
    <property type="entry name" value="ACCD_DCysDesulf"/>
    <property type="match status" value="1"/>
</dbReference>
<dbReference type="InterPro" id="IPR036052">
    <property type="entry name" value="TrpB-like_PALP_sf"/>
</dbReference>
<sequence length="368" mass="38784">MKREHHLSPFLRNPPARLDLATLPTPVERAPWLDAPGAAVYVKRDDQTSRLYGGGKVRKLEWLLANPPYDDRRPIVSVGGIGSHHLVALALHLQAQGRELHAWVFDQVPTAHTLKDLALLLSTGAKLWAVPTRPALPLAWLAYRTWARPAQPGVYMPPGGTTGLGSLGFVEAGLELAQQVKEGALPAPQALYVTGGTCGSCCGLALGLALAGLPVRIRVVSALERLYLGTYLLKRTLNQVFAALVRAGLRPELAALGPAGLLARAGVTWSIDHSQVGSGYAVPTAAGEEAVALAAGGGLALETTYTGKCLAALRSDLAAGAVSGPVLFWDTHGANDLRPHILPGWEARVPVALRRRLIRAGAALPAAT</sequence>
<evidence type="ECO:0000256" key="5">
    <source>
        <dbReference type="PIRSR" id="PIRSR006278-2"/>
    </source>
</evidence>
<feature type="active site" description="Nucleophile" evidence="4">
    <location>
        <position position="83"/>
    </location>
</feature>
<dbReference type="Proteomes" id="UP000199400">
    <property type="component" value="Unassembled WGS sequence"/>
</dbReference>
<accession>A0A1I1TLE5</accession>
<protein>
    <submittedName>
        <fullName evidence="7">D-cysteine desulfhydrase</fullName>
    </submittedName>
</protein>
<name>A0A1I1TLE5_9BACT</name>
<dbReference type="AlphaFoldDB" id="A0A1I1TLE5"/>
<comment type="similarity">
    <text evidence="2">Belongs to the ACC deaminase/D-cysteine desulfhydrase family.</text>
</comment>
<dbReference type="InterPro" id="IPR001926">
    <property type="entry name" value="TrpB-like_PALP"/>
</dbReference>
<dbReference type="EMBL" id="FOMX01000002">
    <property type="protein sequence ID" value="SFD59364.1"/>
    <property type="molecule type" value="Genomic_DNA"/>
</dbReference>
<evidence type="ECO:0000256" key="2">
    <source>
        <dbReference type="ARBA" id="ARBA00008639"/>
    </source>
</evidence>
<comment type="cofactor">
    <cofactor evidence="1">
        <name>pyridoxal 5'-phosphate</name>
        <dbReference type="ChEBI" id="CHEBI:597326"/>
    </cofactor>
</comment>
<dbReference type="Gene3D" id="3.40.50.1100">
    <property type="match status" value="2"/>
</dbReference>
<feature type="domain" description="Tryptophan synthase beta chain-like PALP" evidence="6">
    <location>
        <begin position="20"/>
        <end position="324"/>
    </location>
</feature>
<proteinExistence type="inferred from homology"/>
<evidence type="ECO:0000259" key="6">
    <source>
        <dbReference type="Pfam" id="PF00291"/>
    </source>
</evidence>
<evidence type="ECO:0000256" key="1">
    <source>
        <dbReference type="ARBA" id="ARBA00001933"/>
    </source>
</evidence>
<dbReference type="Pfam" id="PF00291">
    <property type="entry name" value="PALP"/>
    <property type="match status" value="1"/>
</dbReference>
<dbReference type="OrthoDB" id="9801249at2"/>
<dbReference type="GO" id="GO:0019148">
    <property type="term" value="F:D-cysteine desulfhydrase activity"/>
    <property type="evidence" value="ECO:0007669"/>
    <property type="project" value="TreeGrafter"/>
</dbReference>
<evidence type="ECO:0000256" key="4">
    <source>
        <dbReference type="PIRSR" id="PIRSR006278-1"/>
    </source>
</evidence>
<dbReference type="InterPro" id="IPR027278">
    <property type="entry name" value="ACCD_DCysDesulf"/>
</dbReference>
<evidence type="ECO:0000313" key="7">
    <source>
        <dbReference type="EMBL" id="SFD59364.1"/>
    </source>
</evidence>
<dbReference type="STRING" id="54.SAMN02745121_00787"/>
<gene>
    <name evidence="7" type="ORF">SAMN02745121_00787</name>
</gene>
<dbReference type="PANTHER" id="PTHR43780">
    <property type="entry name" value="1-AMINOCYCLOPROPANE-1-CARBOXYLATE DEAMINASE-RELATED"/>
    <property type="match status" value="1"/>
</dbReference>
<feature type="modified residue" description="N6-(pyridoxal phosphate)lysine" evidence="5">
    <location>
        <position position="56"/>
    </location>
</feature>
<organism evidence="7 8">
    <name type="scientific">Nannocystis exedens</name>
    <dbReference type="NCBI Taxonomy" id="54"/>
    <lineage>
        <taxon>Bacteria</taxon>
        <taxon>Pseudomonadati</taxon>
        <taxon>Myxococcota</taxon>
        <taxon>Polyangia</taxon>
        <taxon>Nannocystales</taxon>
        <taxon>Nannocystaceae</taxon>
        <taxon>Nannocystis</taxon>
    </lineage>
</organism>
<reference evidence="8" key="1">
    <citation type="submission" date="2016-10" db="EMBL/GenBank/DDBJ databases">
        <authorList>
            <person name="Varghese N."/>
            <person name="Submissions S."/>
        </authorList>
    </citation>
    <scope>NUCLEOTIDE SEQUENCE [LARGE SCALE GENOMIC DNA]</scope>
    <source>
        <strain evidence="8">ATCC 25963</strain>
    </source>
</reference>